<dbReference type="InterPro" id="IPR024087">
    <property type="entry name" value="Creatininase-like_sf"/>
</dbReference>
<evidence type="ECO:0000256" key="1">
    <source>
        <dbReference type="ARBA" id="ARBA00001947"/>
    </source>
</evidence>
<proteinExistence type="inferred from homology"/>
<sequence>MTVLMSEMTWVEYEKRVKDSVIFLPVGATEQHGYHLPLGVDFYQIHELSKLVAREVNGIVAPAIPYGYKSQPHSGGGQIFPGTTSLSAQTLILLVKDILLELVRHGATRIAVMDGHYENKMFLAEAIDLALKETGRSDIKVVKCCFTDMLDEEVVEELFPNGFPGYDLEHAALIETAMMSYFYPNLVQREKIVSEQADNLPRYEVFPQPDGIVTKSGALADPTHGNAEGGKIIIENLIKNYVQMIRTEFQ</sequence>
<evidence type="ECO:0000256" key="2">
    <source>
        <dbReference type="ARBA" id="ARBA00022723"/>
    </source>
</evidence>
<comment type="similarity">
    <text evidence="5">Belongs to the creatininase superfamily.</text>
</comment>
<dbReference type="RefSeq" id="WP_388039662.1">
    <property type="nucleotide sequence ID" value="NZ_JBHUEK010000025.1"/>
</dbReference>
<evidence type="ECO:0000256" key="5">
    <source>
        <dbReference type="ARBA" id="ARBA00024029"/>
    </source>
</evidence>
<comment type="caution">
    <text evidence="6">The sequence shown here is derived from an EMBL/GenBank/DDBJ whole genome shotgun (WGS) entry which is preliminary data.</text>
</comment>
<dbReference type="PANTHER" id="PTHR35005:SF1">
    <property type="entry name" value="2-AMINO-5-FORMYLAMINO-6-RIBOSYLAMINOPYRIMIDIN-4(3H)-ONE 5'-MONOPHOSPHATE DEFORMYLASE"/>
    <property type="match status" value="1"/>
</dbReference>
<gene>
    <name evidence="6" type="ORF">ACFSFW_15775</name>
</gene>
<organism evidence="6 7">
    <name type="scientific">Fredinandcohnia salidurans</name>
    <dbReference type="NCBI Taxonomy" id="2595041"/>
    <lineage>
        <taxon>Bacteria</taxon>
        <taxon>Bacillati</taxon>
        <taxon>Bacillota</taxon>
        <taxon>Bacilli</taxon>
        <taxon>Bacillales</taxon>
        <taxon>Bacillaceae</taxon>
        <taxon>Fredinandcohnia</taxon>
    </lineage>
</organism>
<dbReference type="NCBIfam" id="TIGR04448">
    <property type="entry name" value="creatininase"/>
    <property type="match status" value="1"/>
</dbReference>
<comment type="cofactor">
    <cofactor evidence="1">
        <name>Zn(2+)</name>
        <dbReference type="ChEBI" id="CHEBI:29105"/>
    </cofactor>
</comment>
<evidence type="ECO:0000313" key="6">
    <source>
        <dbReference type="EMBL" id="MFD1780125.1"/>
    </source>
</evidence>
<keyword evidence="3 6" id="KW-0378">Hydrolase</keyword>
<dbReference type="GO" id="GO:0047789">
    <property type="term" value="F:creatininase activity"/>
    <property type="evidence" value="ECO:0007669"/>
    <property type="project" value="UniProtKB-EC"/>
</dbReference>
<accession>A0ABW4MUM5</accession>
<evidence type="ECO:0000256" key="4">
    <source>
        <dbReference type="ARBA" id="ARBA00022833"/>
    </source>
</evidence>
<dbReference type="EC" id="3.5.2.10" evidence="6"/>
<dbReference type="Proteomes" id="UP001597227">
    <property type="component" value="Unassembled WGS sequence"/>
</dbReference>
<keyword evidence="4" id="KW-0862">Zinc</keyword>
<dbReference type="SUPFAM" id="SSF102215">
    <property type="entry name" value="Creatininase"/>
    <property type="match status" value="1"/>
</dbReference>
<dbReference type="PANTHER" id="PTHR35005">
    <property type="entry name" value="3-DEHYDRO-SCYLLO-INOSOSE HYDROLASE"/>
    <property type="match status" value="1"/>
</dbReference>
<evidence type="ECO:0000313" key="7">
    <source>
        <dbReference type="Proteomes" id="UP001597227"/>
    </source>
</evidence>
<dbReference type="Gene3D" id="3.40.50.10310">
    <property type="entry name" value="Creatininase"/>
    <property type="match status" value="1"/>
</dbReference>
<reference evidence="7" key="1">
    <citation type="journal article" date="2019" name="Int. J. Syst. Evol. Microbiol.">
        <title>The Global Catalogue of Microorganisms (GCM) 10K type strain sequencing project: providing services to taxonomists for standard genome sequencing and annotation.</title>
        <authorList>
            <consortium name="The Broad Institute Genomics Platform"/>
            <consortium name="The Broad Institute Genome Sequencing Center for Infectious Disease"/>
            <person name="Wu L."/>
            <person name="Ma J."/>
        </authorList>
    </citation>
    <scope>NUCLEOTIDE SEQUENCE [LARGE SCALE GENOMIC DNA]</scope>
    <source>
        <strain evidence="7">CCUG 15531</strain>
    </source>
</reference>
<dbReference type="InterPro" id="IPR031034">
    <property type="entry name" value="Creatininase"/>
</dbReference>
<keyword evidence="2" id="KW-0479">Metal-binding</keyword>
<protein>
    <submittedName>
        <fullName evidence="6">Creatininase</fullName>
        <ecNumber evidence="6">3.5.2.10</ecNumber>
    </submittedName>
</protein>
<dbReference type="InterPro" id="IPR003785">
    <property type="entry name" value="Creatininase/forma_Hydrolase"/>
</dbReference>
<keyword evidence="7" id="KW-1185">Reference proteome</keyword>
<dbReference type="EMBL" id="JBHUEK010000025">
    <property type="protein sequence ID" value="MFD1780125.1"/>
    <property type="molecule type" value="Genomic_DNA"/>
</dbReference>
<name>A0ABW4MUM5_9BACI</name>
<dbReference type="Pfam" id="PF02633">
    <property type="entry name" value="Creatininase"/>
    <property type="match status" value="1"/>
</dbReference>
<evidence type="ECO:0000256" key="3">
    <source>
        <dbReference type="ARBA" id="ARBA00022801"/>
    </source>
</evidence>